<dbReference type="Proteomes" id="UP001152888">
    <property type="component" value="Unassembled WGS sequence"/>
</dbReference>
<dbReference type="SMART" id="SM00595">
    <property type="entry name" value="MADF"/>
    <property type="match status" value="1"/>
</dbReference>
<comment type="caution">
    <text evidence="3">The sequence shown here is derived from an EMBL/GenBank/DDBJ whole genome shotgun (WGS) entry which is preliminary data.</text>
</comment>
<dbReference type="OrthoDB" id="8189124at2759"/>
<dbReference type="PROSITE" id="PS51029">
    <property type="entry name" value="MADF"/>
    <property type="match status" value="1"/>
</dbReference>
<evidence type="ECO:0000313" key="5">
    <source>
        <dbReference type="Proteomes" id="UP001152888"/>
    </source>
</evidence>
<keyword evidence="5" id="KW-1185">Reference proteome</keyword>
<evidence type="ECO:0000256" key="1">
    <source>
        <dbReference type="SAM" id="MobiDB-lite"/>
    </source>
</evidence>
<proteinExistence type="predicted"/>
<sequence length="355" mass="40096">MRQLSTRFSVSNDVGFYPIAIGSVLHVVCDMEWTIEKTTLFIEDYHNSPELWNNKIAAYKDNRLKNDKLKQIATKYECTVIEVKNKIKNLRSAFHRERKKLQSKKSGSSPLTKGKWFAFELLSFLLDVDKHRRTTSTASDNGEESANEDDISVSNTQDTEAEVSNIDGHRSCEERRDIVIAPKKKTEKKKRFISPSDREEEAYNILKSSCQRDEFSTYGEHVGNELRHLSPRAQTIAKHLINNILYDASMGKFDDQTSTRTSTACETNESNYNQPCSVASASSHQSGFSDHSNIYVLPTDTLSSEPPSVSSACLRQSTSSESSNIYVQPSDNFGNNKEQDLSTFTVLSEFLVSKP</sequence>
<dbReference type="PANTHER" id="PTHR21505">
    <property type="entry name" value="MADF DOMAIN-CONTAINING PROTEIN-RELATED"/>
    <property type="match status" value="1"/>
</dbReference>
<feature type="region of interest" description="Disordered" evidence="1">
    <location>
        <begin position="134"/>
        <end position="168"/>
    </location>
</feature>
<feature type="domain" description="MADF" evidence="2">
    <location>
        <begin position="40"/>
        <end position="130"/>
    </location>
</feature>
<reference evidence="3" key="1">
    <citation type="submission" date="2022-03" db="EMBL/GenBank/DDBJ databases">
        <authorList>
            <person name="Sayadi A."/>
        </authorList>
    </citation>
    <scope>NUCLEOTIDE SEQUENCE</scope>
</reference>
<dbReference type="InterPro" id="IPR006578">
    <property type="entry name" value="MADF-dom"/>
</dbReference>
<feature type="compositionally biased region" description="Acidic residues" evidence="1">
    <location>
        <begin position="141"/>
        <end position="151"/>
    </location>
</feature>
<gene>
    <name evidence="4" type="ORF">ACAOBT_LOCUS24890</name>
    <name evidence="3" type="ORF">ACAOBT_LOCUS9411</name>
</gene>
<evidence type="ECO:0000313" key="4">
    <source>
        <dbReference type="EMBL" id="CAH1999304.1"/>
    </source>
</evidence>
<dbReference type="EMBL" id="CAKOFQ010006785">
    <property type="protein sequence ID" value="CAH1971408.1"/>
    <property type="molecule type" value="Genomic_DNA"/>
</dbReference>
<evidence type="ECO:0000259" key="2">
    <source>
        <dbReference type="PROSITE" id="PS51029"/>
    </source>
</evidence>
<evidence type="ECO:0000313" key="3">
    <source>
        <dbReference type="EMBL" id="CAH1971408.1"/>
    </source>
</evidence>
<protein>
    <recommendedName>
        <fullName evidence="2">MADF domain-containing protein</fullName>
    </recommendedName>
</protein>
<dbReference type="Pfam" id="PF10545">
    <property type="entry name" value="MADF_DNA_bdg"/>
    <property type="match status" value="1"/>
</dbReference>
<dbReference type="AlphaFoldDB" id="A0A9P0KCD4"/>
<accession>A0A9P0KCD4</accession>
<name>A0A9P0KCD4_ACAOB</name>
<dbReference type="PANTHER" id="PTHR21505:SF8">
    <property type="entry name" value="DPT-YFP REPRESSOR BY OVEREXPRESSION, ISOFORM D-RELATED"/>
    <property type="match status" value="1"/>
</dbReference>
<dbReference type="EMBL" id="CAKOFQ010007361">
    <property type="protein sequence ID" value="CAH1999304.1"/>
    <property type="molecule type" value="Genomic_DNA"/>
</dbReference>
<feature type="region of interest" description="Disordered" evidence="1">
    <location>
        <begin position="303"/>
        <end position="338"/>
    </location>
</feature>
<organism evidence="3 5">
    <name type="scientific">Acanthoscelides obtectus</name>
    <name type="common">Bean weevil</name>
    <name type="synonym">Bruchus obtectus</name>
    <dbReference type="NCBI Taxonomy" id="200917"/>
    <lineage>
        <taxon>Eukaryota</taxon>
        <taxon>Metazoa</taxon>
        <taxon>Ecdysozoa</taxon>
        <taxon>Arthropoda</taxon>
        <taxon>Hexapoda</taxon>
        <taxon>Insecta</taxon>
        <taxon>Pterygota</taxon>
        <taxon>Neoptera</taxon>
        <taxon>Endopterygota</taxon>
        <taxon>Coleoptera</taxon>
        <taxon>Polyphaga</taxon>
        <taxon>Cucujiformia</taxon>
        <taxon>Chrysomeloidea</taxon>
        <taxon>Chrysomelidae</taxon>
        <taxon>Bruchinae</taxon>
        <taxon>Bruchini</taxon>
        <taxon>Acanthoscelides</taxon>
    </lineage>
</organism>